<keyword evidence="5 9" id="KW-0812">Transmembrane</keyword>
<dbReference type="CDD" id="cd17321">
    <property type="entry name" value="MFS_MMR_MDR_like"/>
    <property type="match status" value="1"/>
</dbReference>
<dbReference type="Gene3D" id="1.20.1250.20">
    <property type="entry name" value="MFS general substrate transporter like domains"/>
    <property type="match status" value="1"/>
</dbReference>
<evidence type="ECO:0000256" key="9">
    <source>
        <dbReference type="SAM" id="Phobius"/>
    </source>
</evidence>
<evidence type="ECO:0000256" key="5">
    <source>
        <dbReference type="ARBA" id="ARBA00022692"/>
    </source>
</evidence>
<dbReference type="InterPro" id="IPR036259">
    <property type="entry name" value="MFS_trans_sf"/>
</dbReference>
<feature type="transmembrane region" description="Helical" evidence="9">
    <location>
        <begin position="295"/>
        <end position="315"/>
    </location>
</feature>
<comment type="similarity">
    <text evidence="2">Belongs to the major facilitator superfamily. EmrB family.</text>
</comment>
<sequence>MTDHAAKGTGRRRWFGLFFISLGVALIIVDSTIVNVAIPSIIDDIGLTSSGAQWVQEIYTLVFAALLLVWGRLADQWGRRRLFIIGVVIFAGSSVLAATSGTGTLLILARAVQGIGGSMMLPTSLSLLNAGFRGKERGIAFAFWGATIGGMAALGPLLGGWLTTSFSWRWAFGINIPLGLLVIVGMLLYVAESKDEHARAGTDIPGAVLAAVGFGGLVFGLIEGRNFGWIRATGDFSAFGWTWPWSVSASAVAGTVGVAALVTFVLVERGRNIRGDAAMLDLSLFTIPSFRNGNIAAAIVSLGEFGVIFSLPLWLQSVTGYSAFETGLALLPLAVGSFAASGVSATIGQRFTPVTLVRMGIALEIVGIAGFGLLLRTESGWLTTTPLLFVYGIGVGLATAQLTGVVLVDVPVERSGQGSGTQSTARQVGSALGIAILGTILFTTLGSRLDDALQAMGQLPDVARLKFVDAVKDSAGAIIPSLRADPATAPVAEAARNAFTDAARASALSAAAFLVVGMLASLSLGGHKHDIPRHASDEEATADVVAPDSHPLHAASD</sequence>
<dbReference type="GO" id="GO:0022857">
    <property type="term" value="F:transmembrane transporter activity"/>
    <property type="evidence" value="ECO:0007669"/>
    <property type="project" value="InterPro"/>
</dbReference>
<feature type="transmembrane region" description="Helical" evidence="9">
    <location>
        <begin position="139"/>
        <end position="162"/>
    </location>
</feature>
<dbReference type="OrthoDB" id="4668943at2"/>
<evidence type="ECO:0000313" key="12">
    <source>
        <dbReference type="Proteomes" id="UP000275256"/>
    </source>
</evidence>
<reference evidence="11 12" key="1">
    <citation type="submission" date="2018-10" db="EMBL/GenBank/DDBJ databases">
        <title>Tessaracoccus antarcticuss sp. nov., isolated from sediment.</title>
        <authorList>
            <person name="Zhou L.Y."/>
            <person name="Du Z.J."/>
        </authorList>
    </citation>
    <scope>NUCLEOTIDE SEQUENCE [LARGE SCALE GENOMIC DNA]</scope>
    <source>
        <strain evidence="11 12">JDX10</strain>
    </source>
</reference>
<dbReference type="NCBIfam" id="TIGR00711">
    <property type="entry name" value="efflux_EmrB"/>
    <property type="match status" value="1"/>
</dbReference>
<dbReference type="AlphaFoldDB" id="A0A3M0GM22"/>
<feature type="transmembrane region" description="Helical" evidence="9">
    <location>
        <begin position="505"/>
        <end position="524"/>
    </location>
</feature>
<dbReference type="InterPro" id="IPR020846">
    <property type="entry name" value="MFS_dom"/>
</dbReference>
<evidence type="ECO:0000256" key="1">
    <source>
        <dbReference type="ARBA" id="ARBA00004651"/>
    </source>
</evidence>
<dbReference type="GO" id="GO:0005886">
    <property type="term" value="C:plasma membrane"/>
    <property type="evidence" value="ECO:0007669"/>
    <property type="project" value="UniProtKB-SubCell"/>
</dbReference>
<name>A0A3M0GM22_9ACTN</name>
<dbReference type="Pfam" id="PF07690">
    <property type="entry name" value="MFS_1"/>
    <property type="match status" value="2"/>
</dbReference>
<feature type="transmembrane region" description="Helical" evidence="9">
    <location>
        <begin position="355"/>
        <end position="375"/>
    </location>
</feature>
<keyword evidence="4" id="KW-1003">Cell membrane</keyword>
<organism evidence="11 12">
    <name type="scientific">Tessaracoccus antarcticus</name>
    <dbReference type="NCBI Taxonomy" id="2479848"/>
    <lineage>
        <taxon>Bacteria</taxon>
        <taxon>Bacillati</taxon>
        <taxon>Actinomycetota</taxon>
        <taxon>Actinomycetes</taxon>
        <taxon>Propionibacteriales</taxon>
        <taxon>Propionibacteriaceae</taxon>
        <taxon>Tessaracoccus</taxon>
    </lineage>
</organism>
<feature type="region of interest" description="Disordered" evidence="8">
    <location>
        <begin position="530"/>
        <end position="557"/>
    </location>
</feature>
<dbReference type="Proteomes" id="UP000275256">
    <property type="component" value="Unassembled WGS sequence"/>
</dbReference>
<keyword evidence="3" id="KW-0813">Transport</keyword>
<evidence type="ECO:0000256" key="3">
    <source>
        <dbReference type="ARBA" id="ARBA00022448"/>
    </source>
</evidence>
<keyword evidence="6 9" id="KW-1133">Transmembrane helix</keyword>
<feature type="domain" description="Major facilitator superfamily (MFS) profile" evidence="10">
    <location>
        <begin position="16"/>
        <end position="529"/>
    </location>
</feature>
<proteinExistence type="inferred from homology"/>
<feature type="transmembrane region" description="Helical" evidence="9">
    <location>
        <begin position="327"/>
        <end position="348"/>
    </location>
</feature>
<feature type="transmembrane region" description="Helical" evidence="9">
    <location>
        <begin position="168"/>
        <end position="191"/>
    </location>
</feature>
<feature type="transmembrane region" description="Helical" evidence="9">
    <location>
        <begin position="387"/>
        <end position="408"/>
    </location>
</feature>
<dbReference type="SUPFAM" id="SSF103473">
    <property type="entry name" value="MFS general substrate transporter"/>
    <property type="match status" value="2"/>
</dbReference>
<evidence type="ECO:0000256" key="4">
    <source>
        <dbReference type="ARBA" id="ARBA00022475"/>
    </source>
</evidence>
<dbReference type="InterPro" id="IPR004638">
    <property type="entry name" value="EmrB-like"/>
</dbReference>
<feature type="transmembrane region" description="Helical" evidence="9">
    <location>
        <begin position="14"/>
        <end position="38"/>
    </location>
</feature>
<feature type="transmembrane region" description="Helical" evidence="9">
    <location>
        <begin position="82"/>
        <end position="108"/>
    </location>
</feature>
<dbReference type="PANTHER" id="PTHR42718:SF9">
    <property type="entry name" value="MAJOR FACILITATOR SUPERFAMILY MULTIDRUG TRANSPORTER MFSC"/>
    <property type="match status" value="1"/>
</dbReference>
<gene>
    <name evidence="11" type="ORF">EAX62_14195</name>
</gene>
<feature type="transmembrane region" description="Helical" evidence="9">
    <location>
        <begin position="203"/>
        <end position="222"/>
    </location>
</feature>
<feature type="transmembrane region" description="Helical" evidence="9">
    <location>
        <begin position="114"/>
        <end position="132"/>
    </location>
</feature>
<feature type="transmembrane region" description="Helical" evidence="9">
    <location>
        <begin position="428"/>
        <end position="446"/>
    </location>
</feature>
<evidence type="ECO:0000256" key="2">
    <source>
        <dbReference type="ARBA" id="ARBA00008537"/>
    </source>
</evidence>
<evidence type="ECO:0000259" key="10">
    <source>
        <dbReference type="PROSITE" id="PS50850"/>
    </source>
</evidence>
<dbReference type="PANTHER" id="PTHR42718">
    <property type="entry name" value="MAJOR FACILITATOR SUPERFAMILY MULTIDRUG TRANSPORTER MFSC"/>
    <property type="match status" value="1"/>
</dbReference>
<feature type="transmembrane region" description="Helical" evidence="9">
    <location>
        <begin position="58"/>
        <end position="75"/>
    </location>
</feature>
<comment type="subcellular location">
    <subcellularLocation>
        <location evidence="1">Cell membrane</location>
        <topology evidence="1">Multi-pass membrane protein</topology>
    </subcellularLocation>
</comment>
<protein>
    <submittedName>
        <fullName evidence="11">DHA2 family efflux MFS transporter permease subunit</fullName>
    </submittedName>
</protein>
<evidence type="ECO:0000256" key="6">
    <source>
        <dbReference type="ARBA" id="ARBA00022989"/>
    </source>
</evidence>
<evidence type="ECO:0000256" key="8">
    <source>
        <dbReference type="SAM" id="MobiDB-lite"/>
    </source>
</evidence>
<keyword evidence="7 9" id="KW-0472">Membrane</keyword>
<evidence type="ECO:0000256" key="7">
    <source>
        <dbReference type="ARBA" id="ARBA00023136"/>
    </source>
</evidence>
<dbReference type="Gene3D" id="1.20.1720.10">
    <property type="entry name" value="Multidrug resistance protein D"/>
    <property type="match status" value="1"/>
</dbReference>
<dbReference type="EMBL" id="REFW01000004">
    <property type="protein sequence ID" value="RMB58346.1"/>
    <property type="molecule type" value="Genomic_DNA"/>
</dbReference>
<evidence type="ECO:0000313" key="11">
    <source>
        <dbReference type="EMBL" id="RMB58346.1"/>
    </source>
</evidence>
<accession>A0A3M0GM22</accession>
<feature type="transmembrane region" description="Helical" evidence="9">
    <location>
        <begin position="242"/>
        <end position="267"/>
    </location>
</feature>
<comment type="caution">
    <text evidence="11">The sequence shown here is derived from an EMBL/GenBank/DDBJ whole genome shotgun (WGS) entry which is preliminary data.</text>
</comment>
<dbReference type="InterPro" id="IPR011701">
    <property type="entry name" value="MFS"/>
</dbReference>
<dbReference type="RefSeq" id="WP_121902383.1">
    <property type="nucleotide sequence ID" value="NZ_REFW01000004.1"/>
</dbReference>
<dbReference type="PROSITE" id="PS50850">
    <property type="entry name" value="MFS"/>
    <property type="match status" value="1"/>
</dbReference>
<keyword evidence="12" id="KW-1185">Reference proteome</keyword>